<sequence length="1290" mass="145609">MMNPLKKTELMELSIRFTSDEKKEDSPIEVSFFQPQNGTYSKSEIFDPPLDDEHLAELRWYLEEFSNWFTLTDYERAERLKAQLEDWGRDLLRSVTKGHEAIRIWQQFVDDKEKNKLLTIDATDPRVLRLPWELLADEQGHIFTDGVSIRRRLQKVARTVLKPLDLPVRVLIVVSRPNEKDVGFFDPRADSKPLLDAVDTLGDMAQVEFLYPPTLRALTDRLRDTHAPRVHVVHFDGHGVYNVGKGLGYLLFEDDEHKKDLIDASQLGTLLTNCGVPLMVLSACQSAKQEEANPYASVAARLIRAGVGSVLAMNYSVLVTAATKFVEAFYGSLVKGLSVGQSVDEGRYALHSDERRYTITRHTEDGDLVEETVKLRDWHLPALYQQATDPVVFKSRKGAKRSEPKPKPLALTDHRVAGGLPKEPLHGFHGRAQELHKIQRALAERNVVVLHGFGGIGKTALAAEAGRWFYRTGRFPGGAAFVSFEHGGSLQQLCSWVGQAVSNDPNFAIGEGDPVERVADVLKENPALIILDNFESVLGKDPMMPPDELEEILDAVWKWAETDTSEARDKSSVITPPRTRILITTRDTNFNDSRFSPSKECAHIELGGLIQSEALNLAAAVLNSKSIDRAEIDLQELIYLMDLLGGHPLSLYLTLPHLHDYSPAELTAQFEELLPDFIEGEARDRNESLTLSLEFSLNRMGEETRAALPNLAVFQGAAFEEEILQITQIDPELWKTARAEMEQASLVSVESLPGINPPFLRFHPTLIPYLSSRLPSEHRSELEERYWKRYYALSNYLYQTDTQNPHMARTMAWQEMPNLLCALDLAVAARDDEASVNFATCIEFFLNAFGRWRERDRMMERVATTFNTKEADILTQAEFMLLSQQGETLWQQGRALEAEKIFRNLLKRLETNTAYDSAYDHARTLWSLGRCFTSQGKPGEATDWHKRALQEFKLLSESNEDVKNALGTIYCDLGNNLTIMGKYDEAQKAYESGLDISKEVDDMRAVGVTLGQMGSLALNRGNLAEAVKQLTEALQTFRSLGEPKSEAAVWHQLGMVAGKAENWEEAERCYRESLKLEEKLNNPEGIAITCNQLANVAQSAGRFNDAERWFLRALDGFEKTEQFNNISRVLSNLANLCLSLSRLDEAEDYAMRALEIDEHIDDPSTEIWKNYSIIAEITEKRGETQEAAKWRRKEKESYAAYAGSAHEIEQFQPLINAVVQAVKGDEKVRAFVESEYPKMQAGDPEWQLSAEAIRRIIAGERGVEVLTEGMGRKQALIISTILALLQERQE</sequence>
<feature type="repeat" description="TPR" evidence="1">
    <location>
        <begin position="1047"/>
        <end position="1080"/>
    </location>
</feature>
<feature type="domain" description="CHAT" evidence="2">
    <location>
        <begin position="111"/>
        <end position="357"/>
    </location>
</feature>
<gene>
    <name evidence="4" type="ORF">CEE37_15010</name>
</gene>
<accession>A0A532UP40</accession>
<dbReference type="InterPro" id="IPR011990">
    <property type="entry name" value="TPR-like_helical_dom_sf"/>
</dbReference>
<dbReference type="Pfam" id="PF13401">
    <property type="entry name" value="AAA_22"/>
    <property type="match status" value="1"/>
</dbReference>
<protein>
    <submittedName>
        <fullName evidence="4">Uncharacterized protein</fullName>
    </submittedName>
</protein>
<evidence type="ECO:0000259" key="3">
    <source>
        <dbReference type="Pfam" id="PF13401"/>
    </source>
</evidence>
<evidence type="ECO:0000256" key="1">
    <source>
        <dbReference type="PROSITE-ProRule" id="PRU00339"/>
    </source>
</evidence>
<feature type="domain" description="ORC1/DEAH AAA+ ATPase" evidence="3">
    <location>
        <begin position="444"/>
        <end position="553"/>
    </location>
</feature>
<dbReference type="InterPro" id="IPR019734">
    <property type="entry name" value="TPR_rpt"/>
</dbReference>
<dbReference type="InterPro" id="IPR024983">
    <property type="entry name" value="CHAT_dom"/>
</dbReference>
<comment type="caution">
    <text evidence="4">The sequence shown here is derived from an EMBL/GenBank/DDBJ whole genome shotgun (WGS) entry which is preliminary data.</text>
</comment>
<dbReference type="EMBL" id="NJBN01000016">
    <property type="protein sequence ID" value="TKJ36587.1"/>
    <property type="molecule type" value="Genomic_DNA"/>
</dbReference>
<dbReference type="InterPro" id="IPR027417">
    <property type="entry name" value="P-loop_NTPase"/>
</dbReference>
<evidence type="ECO:0000259" key="2">
    <source>
        <dbReference type="Pfam" id="PF12770"/>
    </source>
</evidence>
<dbReference type="Pfam" id="PF13424">
    <property type="entry name" value="TPR_12"/>
    <property type="match status" value="3"/>
</dbReference>
<dbReference type="Pfam" id="PF13181">
    <property type="entry name" value="TPR_8"/>
    <property type="match status" value="1"/>
</dbReference>
<dbReference type="PROSITE" id="PS50005">
    <property type="entry name" value="TPR"/>
    <property type="match status" value="2"/>
</dbReference>
<dbReference type="SUPFAM" id="SSF48452">
    <property type="entry name" value="TPR-like"/>
    <property type="match status" value="2"/>
</dbReference>
<dbReference type="GO" id="GO:0016887">
    <property type="term" value="F:ATP hydrolysis activity"/>
    <property type="evidence" value="ECO:0007669"/>
    <property type="project" value="InterPro"/>
</dbReference>
<dbReference type="Proteomes" id="UP000319619">
    <property type="component" value="Unassembled WGS sequence"/>
</dbReference>
<dbReference type="SMART" id="SM00028">
    <property type="entry name" value="TPR"/>
    <property type="match status" value="7"/>
</dbReference>
<dbReference type="PANTHER" id="PTHR47691:SF3">
    <property type="entry name" value="HTH-TYPE TRANSCRIPTIONAL REGULATOR RV0890C-RELATED"/>
    <property type="match status" value="1"/>
</dbReference>
<feature type="repeat" description="TPR" evidence="1">
    <location>
        <begin position="967"/>
        <end position="1000"/>
    </location>
</feature>
<dbReference type="SUPFAM" id="SSF52540">
    <property type="entry name" value="P-loop containing nucleoside triphosphate hydrolases"/>
    <property type="match status" value="1"/>
</dbReference>
<dbReference type="Gene3D" id="1.25.40.10">
    <property type="entry name" value="Tetratricopeptide repeat domain"/>
    <property type="match status" value="2"/>
</dbReference>
<reference evidence="4 5" key="1">
    <citation type="submission" date="2017-06" db="EMBL/GenBank/DDBJ databases">
        <title>Novel microbial phyla capable of carbon fixation and sulfur reduction in deep-sea sediments.</title>
        <authorList>
            <person name="Huang J."/>
            <person name="Baker B."/>
            <person name="Wang Y."/>
        </authorList>
    </citation>
    <scope>NUCLEOTIDE SEQUENCE [LARGE SCALE GENOMIC DNA]</scope>
    <source>
        <strain evidence="4">B3_LCP</strain>
    </source>
</reference>
<organism evidence="4 5">
    <name type="scientific">candidate division LCP-89 bacterium B3_LCP</name>
    <dbReference type="NCBI Taxonomy" id="2012998"/>
    <lineage>
        <taxon>Bacteria</taxon>
        <taxon>Pseudomonadati</taxon>
        <taxon>Bacteria division LCP-89</taxon>
    </lineage>
</organism>
<dbReference type="Gene3D" id="3.40.50.300">
    <property type="entry name" value="P-loop containing nucleotide triphosphate hydrolases"/>
    <property type="match status" value="1"/>
</dbReference>
<dbReference type="Pfam" id="PF12770">
    <property type="entry name" value="CHAT"/>
    <property type="match status" value="1"/>
</dbReference>
<keyword evidence="1" id="KW-0802">TPR repeat</keyword>
<name>A0A532UP40_UNCL8</name>
<proteinExistence type="predicted"/>
<evidence type="ECO:0000313" key="4">
    <source>
        <dbReference type="EMBL" id="TKJ36587.1"/>
    </source>
</evidence>
<dbReference type="InterPro" id="IPR049945">
    <property type="entry name" value="AAA_22"/>
</dbReference>
<dbReference type="PANTHER" id="PTHR47691">
    <property type="entry name" value="REGULATOR-RELATED"/>
    <property type="match status" value="1"/>
</dbReference>
<evidence type="ECO:0000313" key="5">
    <source>
        <dbReference type="Proteomes" id="UP000319619"/>
    </source>
</evidence>